<evidence type="ECO:0000313" key="1">
    <source>
        <dbReference type="EMBL" id="SUH15983.1"/>
    </source>
</evidence>
<gene>
    <name evidence="1" type="ORF">NCTC8258_03726</name>
</gene>
<evidence type="ECO:0000313" key="2">
    <source>
        <dbReference type="Proteomes" id="UP000255509"/>
    </source>
</evidence>
<protein>
    <submittedName>
        <fullName evidence="1">Tail protein</fullName>
    </submittedName>
</protein>
<sequence>MLHLAIALAGHPLSGVQTVWLGDEPISSYPEHAFFEVHTNRQTADPYMLENCPSWKEDMIGKGITWLRVSLKFNAEKFPAGIPNIKVEKQGRAIYDPRTGLTGYSNNAALVILDYYRNYLKVPDTDILWDQFKEAANICDEDVITGGNTVEKRYTINGEFDLSENKVSILEGMLAACAGDVTYTAGKHGLLVGRITDQLPK</sequence>
<name>A0A379WAZ2_SALET</name>
<dbReference type="AlphaFoldDB" id="A0A379WAZ2"/>
<reference evidence="1 2" key="1">
    <citation type="submission" date="2018-06" db="EMBL/GenBank/DDBJ databases">
        <authorList>
            <consortium name="Pathogen Informatics"/>
            <person name="Doyle S."/>
        </authorList>
    </citation>
    <scope>NUCLEOTIDE SEQUENCE [LARGE SCALE GENOMIC DNA]</scope>
    <source>
        <strain evidence="1 2">NCTC8258</strain>
    </source>
</reference>
<proteinExistence type="predicted"/>
<dbReference type="Proteomes" id="UP000255509">
    <property type="component" value="Unassembled WGS sequence"/>
</dbReference>
<organism evidence="1 2">
    <name type="scientific">Salmonella enterica I</name>
    <dbReference type="NCBI Taxonomy" id="59201"/>
    <lineage>
        <taxon>Bacteria</taxon>
        <taxon>Pseudomonadati</taxon>
        <taxon>Pseudomonadota</taxon>
        <taxon>Gammaproteobacteria</taxon>
        <taxon>Enterobacterales</taxon>
        <taxon>Enterobacteriaceae</taxon>
        <taxon>Salmonella</taxon>
    </lineage>
</organism>
<dbReference type="EMBL" id="UGXS01000004">
    <property type="protein sequence ID" value="SUH15983.1"/>
    <property type="molecule type" value="Genomic_DNA"/>
</dbReference>
<accession>A0A379WAZ2</accession>